<reference evidence="6 7" key="1">
    <citation type="journal article" date="2012" name="Genome Biol.">
        <title>Genome and low-iron response of an oceanic diatom adapted to chronic iron limitation.</title>
        <authorList>
            <person name="Lommer M."/>
            <person name="Specht M."/>
            <person name="Roy A.S."/>
            <person name="Kraemer L."/>
            <person name="Andreson R."/>
            <person name="Gutowska M.A."/>
            <person name="Wolf J."/>
            <person name="Bergner S.V."/>
            <person name="Schilhabel M.B."/>
            <person name="Klostermeier U.C."/>
            <person name="Beiko R.G."/>
            <person name="Rosenstiel P."/>
            <person name="Hippler M."/>
            <person name="Laroche J."/>
        </authorList>
    </citation>
    <scope>NUCLEOTIDE SEQUENCE [LARGE SCALE GENOMIC DNA]</scope>
    <source>
        <strain evidence="6 7">CCMP1005</strain>
    </source>
</reference>
<evidence type="ECO:0000256" key="5">
    <source>
        <dbReference type="SAM" id="MobiDB-lite"/>
    </source>
</evidence>
<dbReference type="OMA" id="MQHTESK"/>
<dbReference type="Pfam" id="PF09420">
    <property type="entry name" value="Nop16"/>
    <property type="match status" value="1"/>
</dbReference>
<evidence type="ECO:0000313" key="6">
    <source>
        <dbReference type="EMBL" id="EJK46747.1"/>
    </source>
</evidence>
<organism evidence="6 7">
    <name type="scientific">Thalassiosira oceanica</name>
    <name type="common">Marine diatom</name>
    <dbReference type="NCBI Taxonomy" id="159749"/>
    <lineage>
        <taxon>Eukaryota</taxon>
        <taxon>Sar</taxon>
        <taxon>Stramenopiles</taxon>
        <taxon>Ochrophyta</taxon>
        <taxon>Bacillariophyta</taxon>
        <taxon>Coscinodiscophyceae</taxon>
        <taxon>Thalassiosirophycidae</taxon>
        <taxon>Thalassiosirales</taxon>
        <taxon>Thalassiosiraceae</taxon>
        <taxon>Thalassiosira</taxon>
    </lineage>
</organism>
<dbReference type="PANTHER" id="PTHR13243">
    <property type="entry name" value="HSPC111 PROTEIN-RELATED"/>
    <property type="match status" value="1"/>
</dbReference>
<keyword evidence="7" id="KW-1185">Reference proteome</keyword>
<accession>K0RJB0</accession>
<evidence type="ECO:0000313" key="7">
    <source>
        <dbReference type="Proteomes" id="UP000266841"/>
    </source>
</evidence>
<proteinExistence type="inferred from homology"/>
<dbReference type="GO" id="GO:0042273">
    <property type="term" value="P:ribosomal large subunit biogenesis"/>
    <property type="evidence" value="ECO:0007669"/>
    <property type="project" value="TreeGrafter"/>
</dbReference>
<dbReference type="eggNOG" id="ENOG502SEKH">
    <property type="taxonomic scope" value="Eukaryota"/>
</dbReference>
<comment type="similarity">
    <text evidence="2">Belongs to the NOP16 family.</text>
</comment>
<dbReference type="GO" id="GO:0005730">
    <property type="term" value="C:nucleolus"/>
    <property type="evidence" value="ECO:0007669"/>
    <property type="project" value="UniProtKB-SubCell"/>
</dbReference>
<protein>
    <recommendedName>
        <fullName evidence="3">Nucleolar protein 16</fullName>
    </recommendedName>
</protein>
<keyword evidence="4" id="KW-0539">Nucleus</keyword>
<comment type="caution">
    <text evidence="6">The sequence shown here is derived from an EMBL/GenBank/DDBJ whole genome shotgun (WGS) entry which is preliminary data.</text>
</comment>
<dbReference type="OrthoDB" id="285729at2759"/>
<feature type="region of interest" description="Disordered" evidence="5">
    <location>
        <begin position="1"/>
        <end position="34"/>
    </location>
</feature>
<dbReference type="EMBL" id="AGNL01047562">
    <property type="protein sequence ID" value="EJK46747.1"/>
    <property type="molecule type" value="Genomic_DNA"/>
</dbReference>
<dbReference type="PANTHER" id="PTHR13243:SF1">
    <property type="entry name" value="NUCLEOLAR PROTEIN 16"/>
    <property type="match status" value="1"/>
</dbReference>
<evidence type="ECO:0000256" key="2">
    <source>
        <dbReference type="ARBA" id="ARBA00008479"/>
    </source>
</evidence>
<gene>
    <name evidence="6" type="ORF">THAOC_34568</name>
</gene>
<evidence type="ECO:0000256" key="4">
    <source>
        <dbReference type="ARBA" id="ARBA00023242"/>
    </source>
</evidence>
<evidence type="ECO:0000256" key="1">
    <source>
        <dbReference type="ARBA" id="ARBA00004604"/>
    </source>
</evidence>
<sequence length="140" mass="15613">MTLGLKSEVNSTLDPRRASSSTSQAAPKPSSSARAVDLFDIPESDSMTIIPGKKFTSKLPLNPDEQKYIARCLAKHGDDFKKMARDIKVNDMQHTEAKMKKMAARFFLLTTEQLRTDIPSNIKHLMNQCQGEEEGGEEGR</sequence>
<dbReference type="AlphaFoldDB" id="K0RJB0"/>
<dbReference type="Proteomes" id="UP000266841">
    <property type="component" value="Unassembled WGS sequence"/>
</dbReference>
<evidence type="ECO:0000256" key="3">
    <source>
        <dbReference type="ARBA" id="ARBA00015522"/>
    </source>
</evidence>
<comment type="subcellular location">
    <subcellularLocation>
        <location evidence="1">Nucleus</location>
        <location evidence="1">Nucleolus</location>
    </subcellularLocation>
</comment>
<dbReference type="InterPro" id="IPR019002">
    <property type="entry name" value="Ribosome_biogenesis_Nop16"/>
</dbReference>
<name>K0RJB0_THAOC</name>
<feature type="compositionally biased region" description="Polar residues" evidence="5">
    <location>
        <begin position="8"/>
        <end position="33"/>
    </location>
</feature>